<keyword evidence="4" id="KW-0645">Protease</keyword>
<evidence type="ECO:0000256" key="2">
    <source>
        <dbReference type="ARBA" id="ARBA00022801"/>
    </source>
</evidence>
<keyword evidence="3" id="KW-0812">Transmembrane</keyword>
<comment type="similarity">
    <text evidence="1">Belongs to the peptidase S13 family.</text>
</comment>
<keyword evidence="3" id="KW-0472">Membrane</keyword>
<keyword evidence="3" id="KW-1133">Transmembrane helix</keyword>
<feature type="transmembrane region" description="Helical" evidence="3">
    <location>
        <begin position="32"/>
        <end position="54"/>
    </location>
</feature>
<sequence length="444" mass="47013">MEFSETEGRRLFRWHGLSALPLTPMSKTKKKWPWAVGAVAVVAVAGAAGTGVVAQRELGELNHAPAYSMELPEPLPVEPAAGEPVDEAKVKEELGAQAANPQFGKLHVRVSNGTTGATVFEQAAGDPLQPASATKMLTAAAALYTLEPDATLKTDVVRKGDAVTIKAAGDVWLTPKDVDELAEKVGDASAVYIDTSIWPEETQMPGWDPLDIDGGFVAPMEPAMISGARLNGEPSGDVPRSHTPALDVAQTLADKVGAQTVGFGPAPEDGEVVASVESPPLTERMREMVKESDNVMAEAIGREVARKRGGTSPQATLDTLTEHGFDISGVTLADSSGLSRFDLIPPRLLDDIMLRATSTDELRDLLPTLAIAGGDGTLYDRYGDLDGKGWVRAKTGTLTGTSALVGTVTSEVGNVYTFAMISNDSDILTARRLMDEFTSTLRQY</sequence>
<keyword evidence="5" id="KW-1185">Reference proteome</keyword>
<dbReference type="EMBL" id="FTOF01000004">
    <property type="protein sequence ID" value="SIS45090.1"/>
    <property type="molecule type" value="Genomic_DNA"/>
</dbReference>
<proteinExistence type="inferred from homology"/>
<dbReference type="STRING" id="1161099.SAMN05444817_10490"/>
<evidence type="ECO:0000256" key="3">
    <source>
        <dbReference type="SAM" id="Phobius"/>
    </source>
</evidence>
<keyword evidence="4" id="KW-0121">Carboxypeptidase</keyword>
<reference evidence="5" key="1">
    <citation type="submission" date="2017-01" db="EMBL/GenBank/DDBJ databases">
        <authorList>
            <person name="Varghese N."/>
            <person name="Submissions S."/>
        </authorList>
    </citation>
    <scope>NUCLEOTIDE SEQUENCE [LARGE SCALE GENOMIC DNA]</scope>
    <source>
        <strain evidence="5">DSM 44531</strain>
    </source>
</reference>
<organism evidence="4 5">
    <name type="scientific">Corynebacterium appendicis CIP 107643</name>
    <dbReference type="NCBI Taxonomy" id="1161099"/>
    <lineage>
        <taxon>Bacteria</taxon>
        <taxon>Bacillati</taxon>
        <taxon>Actinomycetota</taxon>
        <taxon>Actinomycetes</taxon>
        <taxon>Mycobacteriales</taxon>
        <taxon>Corynebacteriaceae</taxon>
        <taxon>Corynebacterium</taxon>
    </lineage>
</organism>
<protein>
    <submittedName>
        <fullName evidence="4">D-alanyl-D-alanine carboxypeptidase / D-alanyl-D-alanine-endopeptidase (Penicillin-binding protein 4)</fullName>
    </submittedName>
</protein>
<dbReference type="Gene3D" id="3.40.710.10">
    <property type="entry name" value="DD-peptidase/beta-lactamase superfamily"/>
    <property type="match status" value="2"/>
</dbReference>
<dbReference type="InterPro" id="IPR012338">
    <property type="entry name" value="Beta-lactam/transpept-like"/>
</dbReference>
<dbReference type="PANTHER" id="PTHR30023:SF0">
    <property type="entry name" value="PENICILLIN-SENSITIVE CARBOXYPEPTIDASE A"/>
    <property type="match status" value="1"/>
</dbReference>
<name>A0A1N7J6Z1_9CORY</name>
<dbReference type="PANTHER" id="PTHR30023">
    <property type="entry name" value="D-ALANYL-D-ALANINE CARBOXYPEPTIDASE"/>
    <property type="match status" value="1"/>
</dbReference>
<dbReference type="InterPro" id="IPR000667">
    <property type="entry name" value="Peptidase_S13"/>
</dbReference>
<dbReference type="AlphaFoldDB" id="A0A1N7J6Z1"/>
<dbReference type="GO" id="GO:0004185">
    <property type="term" value="F:serine-type carboxypeptidase activity"/>
    <property type="evidence" value="ECO:0007669"/>
    <property type="project" value="InterPro"/>
</dbReference>
<accession>A0A1N7J6Z1</accession>
<evidence type="ECO:0000256" key="1">
    <source>
        <dbReference type="ARBA" id="ARBA00006096"/>
    </source>
</evidence>
<dbReference type="GO" id="GO:0000270">
    <property type="term" value="P:peptidoglycan metabolic process"/>
    <property type="evidence" value="ECO:0007669"/>
    <property type="project" value="TreeGrafter"/>
</dbReference>
<dbReference type="Pfam" id="PF02113">
    <property type="entry name" value="Peptidase_S13"/>
    <property type="match status" value="2"/>
</dbReference>
<gene>
    <name evidence="4" type="ORF">SAMN05444817_10490</name>
</gene>
<dbReference type="GO" id="GO:0006508">
    <property type="term" value="P:proteolysis"/>
    <property type="evidence" value="ECO:0007669"/>
    <property type="project" value="InterPro"/>
</dbReference>
<dbReference type="SUPFAM" id="SSF56601">
    <property type="entry name" value="beta-lactamase/transpeptidase-like"/>
    <property type="match status" value="1"/>
</dbReference>
<dbReference type="NCBIfam" id="TIGR00666">
    <property type="entry name" value="PBP4"/>
    <property type="match status" value="1"/>
</dbReference>
<evidence type="ECO:0000313" key="4">
    <source>
        <dbReference type="EMBL" id="SIS45090.1"/>
    </source>
</evidence>
<dbReference type="PRINTS" id="PR00922">
    <property type="entry name" value="DADACBPTASE3"/>
</dbReference>
<evidence type="ECO:0000313" key="5">
    <source>
        <dbReference type="Proteomes" id="UP000186292"/>
    </source>
</evidence>
<dbReference type="Proteomes" id="UP000186292">
    <property type="component" value="Unassembled WGS sequence"/>
</dbReference>
<keyword evidence="2" id="KW-0378">Hydrolase</keyword>